<comment type="caution">
    <text evidence="2">The sequence shown here is derived from an EMBL/GenBank/DDBJ whole genome shotgun (WGS) entry which is preliminary data.</text>
</comment>
<organism evidence="2 3">
    <name type="scientific">Penicillium chermesinum</name>
    <dbReference type="NCBI Taxonomy" id="63820"/>
    <lineage>
        <taxon>Eukaryota</taxon>
        <taxon>Fungi</taxon>
        <taxon>Dikarya</taxon>
        <taxon>Ascomycota</taxon>
        <taxon>Pezizomycotina</taxon>
        <taxon>Eurotiomycetes</taxon>
        <taxon>Eurotiomycetidae</taxon>
        <taxon>Eurotiales</taxon>
        <taxon>Aspergillaceae</taxon>
        <taxon>Penicillium</taxon>
    </lineage>
</organism>
<feature type="compositionally biased region" description="Basic residues" evidence="1">
    <location>
        <begin position="55"/>
        <end position="65"/>
    </location>
</feature>
<evidence type="ECO:0000313" key="2">
    <source>
        <dbReference type="EMBL" id="KAJ5226160.1"/>
    </source>
</evidence>
<feature type="compositionally biased region" description="Polar residues" evidence="1">
    <location>
        <begin position="42"/>
        <end position="53"/>
    </location>
</feature>
<proteinExistence type="predicted"/>
<protein>
    <submittedName>
        <fullName evidence="2">Uncharacterized protein</fullName>
    </submittedName>
</protein>
<accession>A0A9W9TM52</accession>
<evidence type="ECO:0000256" key="1">
    <source>
        <dbReference type="SAM" id="MobiDB-lite"/>
    </source>
</evidence>
<keyword evidence="3" id="KW-1185">Reference proteome</keyword>
<dbReference type="RefSeq" id="XP_058329571.1">
    <property type="nucleotide sequence ID" value="XM_058476681.1"/>
</dbReference>
<feature type="compositionally biased region" description="Polar residues" evidence="1">
    <location>
        <begin position="73"/>
        <end position="84"/>
    </location>
</feature>
<dbReference type="GeneID" id="83203984"/>
<reference evidence="2" key="2">
    <citation type="journal article" date="2023" name="IMA Fungus">
        <title>Comparative genomic study of the Penicillium genus elucidates a diverse pangenome and 15 lateral gene transfer events.</title>
        <authorList>
            <person name="Petersen C."/>
            <person name="Sorensen T."/>
            <person name="Nielsen M.R."/>
            <person name="Sondergaard T.E."/>
            <person name="Sorensen J.L."/>
            <person name="Fitzpatrick D.A."/>
            <person name="Frisvad J.C."/>
            <person name="Nielsen K.L."/>
        </authorList>
    </citation>
    <scope>NUCLEOTIDE SEQUENCE</scope>
    <source>
        <strain evidence="2">IBT 19713</strain>
    </source>
</reference>
<sequence length="136" mass="15698">MGRPFNNSWPSANPKFHGPFNPRAEFPRNFTDSPSRNDRSHAVQQSQDHQGGSFQRKRWRGKRNRNWNGDWHGNQNRRNQHSSGWTSKDLELRLLAQPIQPSDLVTFDRIEIDAQGDVIMTDAPQAQTSSFNDVSQ</sequence>
<gene>
    <name evidence="2" type="ORF">N7468_007385</name>
</gene>
<dbReference type="Proteomes" id="UP001150941">
    <property type="component" value="Unassembled WGS sequence"/>
</dbReference>
<feature type="compositionally biased region" description="Polar residues" evidence="1">
    <location>
        <begin position="1"/>
        <end position="11"/>
    </location>
</feature>
<feature type="region of interest" description="Disordered" evidence="1">
    <location>
        <begin position="1"/>
        <end position="84"/>
    </location>
</feature>
<dbReference type="AlphaFoldDB" id="A0A9W9TM52"/>
<dbReference type="EMBL" id="JAPQKS010000005">
    <property type="protein sequence ID" value="KAJ5226160.1"/>
    <property type="molecule type" value="Genomic_DNA"/>
</dbReference>
<reference evidence="2" key="1">
    <citation type="submission" date="2022-11" db="EMBL/GenBank/DDBJ databases">
        <authorList>
            <person name="Petersen C."/>
        </authorList>
    </citation>
    <scope>NUCLEOTIDE SEQUENCE</scope>
    <source>
        <strain evidence="2">IBT 19713</strain>
    </source>
</reference>
<evidence type="ECO:0000313" key="3">
    <source>
        <dbReference type="Proteomes" id="UP001150941"/>
    </source>
</evidence>
<name>A0A9W9TM52_9EURO</name>